<reference evidence="2 3" key="1">
    <citation type="journal article" date="2018" name="Evol. Lett.">
        <title>Horizontal gene cluster transfer increased hallucinogenic mushroom diversity.</title>
        <authorList>
            <person name="Reynolds H.T."/>
            <person name="Vijayakumar V."/>
            <person name="Gluck-Thaler E."/>
            <person name="Korotkin H.B."/>
            <person name="Matheny P.B."/>
            <person name="Slot J.C."/>
        </authorList>
    </citation>
    <scope>NUCLEOTIDE SEQUENCE [LARGE SCALE GENOMIC DNA]</scope>
    <source>
        <strain evidence="2 3">SRW20</strain>
    </source>
</reference>
<comment type="caution">
    <text evidence="2">The sequence shown here is derived from an EMBL/GenBank/DDBJ whole genome shotgun (WGS) entry which is preliminary data.</text>
</comment>
<sequence length="129" mass="13929">MQKRDGGGFFPLPSNNPTSISLAYKSEPEGRRRRHRYLRTSLSLGKTSRSVVSITDAPRLALLPAPNATSLALKSESQLVAVVAAAVAAAHPSSLVTPSRRSELPAWGYTQLRLAPSSFVGTGWDRSWL</sequence>
<gene>
    <name evidence="2" type="ORF">CVT26_009371</name>
</gene>
<dbReference type="AlphaFoldDB" id="A0A409YID4"/>
<dbReference type="Proteomes" id="UP000284706">
    <property type="component" value="Unassembled WGS sequence"/>
</dbReference>
<evidence type="ECO:0000313" key="2">
    <source>
        <dbReference type="EMBL" id="PPR02789.1"/>
    </source>
</evidence>
<keyword evidence="3" id="KW-1185">Reference proteome</keyword>
<accession>A0A409YID4</accession>
<protein>
    <submittedName>
        <fullName evidence="2">Uncharacterized protein</fullName>
    </submittedName>
</protein>
<feature type="region of interest" description="Disordered" evidence="1">
    <location>
        <begin position="1"/>
        <end position="28"/>
    </location>
</feature>
<evidence type="ECO:0000313" key="3">
    <source>
        <dbReference type="Proteomes" id="UP000284706"/>
    </source>
</evidence>
<dbReference type="EMBL" id="NHYE01000818">
    <property type="protein sequence ID" value="PPR02789.1"/>
    <property type="molecule type" value="Genomic_DNA"/>
</dbReference>
<dbReference type="InParanoid" id="A0A409YID4"/>
<evidence type="ECO:0000256" key="1">
    <source>
        <dbReference type="SAM" id="MobiDB-lite"/>
    </source>
</evidence>
<name>A0A409YID4_9AGAR</name>
<organism evidence="2 3">
    <name type="scientific">Gymnopilus dilepis</name>
    <dbReference type="NCBI Taxonomy" id="231916"/>
    <lineage>
        <taxon>Eukaryota</taxon>
        <taxon>Fungi</taxon>
        <taxon>Dikarya</taxon>
        <taxon>Basidiomycota</taxon>
        <taxon>Agaricomycotina</taxon>
        <taxon>Agaricomycetes</taxon>
        <taxon>Agaricomycetidae</taxon>
        <taxon>Agaricales</taxon>
        <taxon>Agaricineae</taxon>
        <taxon>Hymenogastraceae</taxon>
        <taxon>Gymnopilus</taxon>
    </lineage>
</organism>
<proteinExistence type="predicted"/>